<gene>
    <name evidence="2" type="ORF">WR25_05371</name>
</gene>
<evidence type="ECO:0008006" key="4">
    <source>
        <dbReference type="Google" id="ProtNLM"/>
    </source>
</evidence>
<keyword evidence="1" id="KW-1133">Transmembrane helix</keyword>
<dbReference type="EMBL" id="LIAE01009215">
    <property type="protein sequence ID" value="PAV70738.1"/>
    <property type="molecule type" value="Genomic_DNA"/>
</dbReference>
<feature type="transmembrane region" description="Helical" evidence="1">
    <location>
        <begin position="75"/>
        <end position="98"/>
    </location>
</feature>
<protein>
    <recommendedName>
        <fullName evidence="4">MARVEL domain-containing protein</fullName>
    </recommendedName>
</protein>
<accession>A0A2A2K9Z8</accession>
<feature type="transmembrane region" description="Helical" evidence="1">
    <location>
        <begin position="118"/>
        <end position="141"/>
    </location>
</feature>
<evidence type="ECO:0000313" key="2">
    <source>
        <dbReference type="EMBL" id="PAV70738.1"/>
    </source>
</evidence>
<name>A0A2A2K9Z8_9BILA</name>
<feature type="transmembrane region" description="Helical" evidence="1">
    <location>
        <begin position="12"/>
        <end position="36"/>
    </location>
</feature>
<keyword evidence="1" id="KW-0472">Membrane</keyword>
<reference evidence="2 3" key="1">
    <citation type="journal article" date="2017" name="Curr. Biol.">
        <title>Genome architecture and evolution of a unichromosomal asexual nematode.</title>
        <authorList>
            <person name="Fradin H."/>
            <person name="Zegar C."/>
            <person name="Gutwein M."/>
            <person name="Lucas J."/>
            <person name="Kovtun M."/>
            <person name="Corcoran D."/>
            <person name="Baugh L.R."/>
            <person name="Kiontke K."/>
            <person name="Gunsalus K."/>
            <person name="Fitch D.H."/>
            <person name="Piano F."/>
        </authorList>
    </citation>
    <scope>NUCLEOTIDE SEQUENCE [LARGE SCALE GENOMIC DNA]</scope>
    <source>
        <strain evidence="2">PF1309</strain>
    </source>
</reference>
<dbReference type="OrthoDB" id="5818482at2759"/>
<feature type="transmembrane region" description="Helical" evidence="1">
    <location>
        <begin position="42"/>
        <end position="63"/>
    </location>
</feature>
<evidence type="ECO:0000256" key="1">
    <source>
        <dbReference type="SAM" id="Phobius"/>
    </source>
</evidence>
<keyword evidence="1" id="KW-0812">Transmembrane</keyword>
<sequence>MSSSPDFLAGPLWSFFPILACVSFSEFCFGLVHVFFCLPLYFLILPILNGFLGLVAAVHAMFLRYPNKCDFYMQVSSALLSFVFFVLSAMETFCLQMQDTSGAITWRYKCHGYIARSVNIVGAATSTLLLALTSFGIFCWFKRYKLLQLVKNADLQGY</sequence>
<dbReference type="AlphaFoldDB" id="A0A2A2K9Z8"/>
<proteinExistence type="predicted"/>
<dbReference type="Proteomes" id="UP000218231">
    <property type="component" value="Unassembled WGS sequence"/>
</dbReference>
<comment type="caution">
    <text evidence="2">The sequence shown here is derived from an EMBL/GenBank/DDBJ whole genome shotgun (WGS) entry which is preliminary data.</text>
</comment>
<keyword evidence="3" id="KW-1185">Reference proteome</keyword>
<organism evidence="2 3">
    <name type="scientific">Diploscapter pachys</name>
    <dbReference type="NCBI Taxonomy" id="2018661"/>
    <lineage>
        <taxon>Eukaryota</taxon>
        <taxon>Metazoa</taxon>
        <taxon>Ecdysozoa</taxon>
        <taxon>Nematoda</taxon>
        <taxon>Chromadorea</taxon>
        <taxon>Rhabditida</taxon>
        <taxon>Rhabditina</taxon>
        <taxon>Rhabditomorpha</taxon>
        <taxon>Rhabditoidea</taxon>
        <taxon>Rhabditidae</taxon>
        <taxon>Diploscapter</taxon>
    </lineage>
</organism>
<evidence type="ECO:0000313" key="3">
    <source>
        <dbReference type="Proteomes" id="UP000218231"/>
    </source>
</evidence>